<feature type="chain" id="PRO_5045954200" evidence="1">
    <location>
        <begin position="20"/>
        <end position="131"/>
    </location>
</feature>
<protein>
    <submittedName>
        <fullName evidence="2">DUF4156 domain-containing protein</fullName>
    </submittedName>
</protein>
<dbReference type="EMBL" id="JAHRID010000003">
    <property type="protein sequence ID" value="MBV2129334.1"/>
    <property type="molecule type" value="Genomic_DNA"/>
</dbReference>
<gene>
    <name evidence="2" type="ORF">KQY15_09525</name>
</gene>
<keyword evidence="3" id="KW-1185">Reference proteome</keyword>
<name>A0ABS6MLU5_9GAMM</name>
<evidence type="ECO:0000313" key="2">
    <source>
        <dbReference type="EMBL" id="MBV2129334.1"/>
    </source>
</evidence>
<comment type="caution">
    <text evidence="2">The sequence shown here is derived from an EMBL/GenBank/DDBJ whole genome shotgun (WGS) entry which is preliminary data.</text>
</comment>
<accession>A0ABS6MLU5</accession>
<organism evidence="2 3">
    <name type="scientific">Arsukibacterium indicum</name>
    <dbReference type="NCBI Taxonomy" id="2848612"/>
    <lineage>
        <taxon>Bacteria</taxon>
        <taxon>Pseudomonadati</taxon>
        <taxon>Pseudomonadota</taxon>
        <taxon>Gammaproteobacteria</taxon>
        <taxon>Chromatiales</taxon>
        <taxon>Chromatiaceae</taxon>
        <taxon>Arsukibacterium</taxon>
    </lineage>
</organism>
<evidence type="ECO:0000313" key="3">
    <source>
        <dbReference type="Proteomes" id="UP000704611"/>
    </source>
</evidence>
<dbReference type="Proteomes" id="UP000704611">
    <property type="component" value="Unassembled WGS sequence"/>
</dbReference>
<reference evidence="2 3" key="1">
    <citation type="submission" date="2021-06" db="EMBL/GenBank/DDBJ databases">
        <title>Rheinheimera indica sp. nov., isolated from deep-sea sediment.</title>
        <authorList>
            <person name="Wang Z."/>
            <person name="Zhang X.-Y."/>
        </authorList>
    </citation>
    <scope>NUCLEOTIDE SEQUENCE [LARGE SCALE GENOMIC DNA]</scope>
    <source>
        <strain evidence="2 3">SM2107</strain>
    </source>
</reference>
<proteinExistence type="predicted"/>
<sequence length="131" mass="13708">MLKLSATVLLCLLMIGCAAKSSHQLTGQARAAISPAEVVVFSEPPQQYSEIAIVTATSGGSITPANKGKTADVLNWLKAEAAALGANGIILTSLEEDVEMDRVPTTTGTQSSHNNVTKFYQIAQATAVYVE</sequence>
<keyword evidence="1" id="KW-0732">Signal</keyword>
<dbReference type="PROSITE" id="PS51257">
    <property type="entry name" value="PROKAR_LIPOPROTEIN"/>
    <property type="match status" value="1"/>
</dbReference>
<dbReference type="RefSeq" id="WP_217668948.1">
    <property type="nucleotide sequence ID" value="NZ_JAHRID010000003.1"/>
</dbReference>
<feature type="signal peptide" evidence="1">
    <location>
        <begin position="1"/>
        <end position="19"/>
    </location>
</feature>
<evidence type="ECO:0000256" key="1">
    <source>
        <dbReference type="SAM" id="SignalP"/>
    </source>
</evidence>